<proteinExistence type="predicted"/>
<sequence>MFTLPHLISLLGWCSLINIAILLLAFLMVTTLRETVMGIHSKLTGVSKEHLPVLYFQYLGQYKLLIVVFNLVPYLALKLI</sequence>
<reference evidence="3 4" key="1">
    <citation type="journal article" date="2011" name="Front. Microbiol.">
        <title>Genomic signatures of strain selection and enhancement in Bacillus atrophaeus var. globigii, a historical biowarfare simulant.</title>
        <authorList>
            <person name="Gibbons H.S."/>
            <person name="Broomall S.M."/>
            <person name="McNew L.A."/>
            <person name="Daligault H."/>
            <person name="Chapman C."/>
            <person name="Bruce D."/>
            <person name="Karavis M."/>
            <person name="Krepps M."/>
            <person name="McGregor P.A."/>
            <person name="Hong C."/>
            <person name="Park K.H."/>
            <person name="Akmal A."/>
            <person name="Feldman A."/>
            <person name="Lin J.S."/>
            <person name="Chang W.E."/>
            <person name="Higgs B.W."/>
            <person name="Demirev P."/>
            <person name="Lindquist J."/>
            <person name="Liem A."/>
            <person name="Fochler E."/>
            <person name="Read T.D."/>
            <person name="Tapia R."/>
            <person name="Johnson S."/>
            <person name="Bishop-Lilly K.A."/>
            <person name="Detter C."/>
            <person name="Han C."/>
            <person name="Sozhamannan S."/>
            <person name="Rosenzweig C.N."/>
            <person name="Skowronski E.W."/>
        </authorList>
    </citation>
    <scope>NUCLEOTIDE SEQUENCE [LARGE SCALE GENOMIC DNA]</scope>
    <source>
        <strain evidence="3 4">AIT1</strain>
    </source>
</reference>
<accession>A0A432XA42</accession>
<evidence type="ECO:0000259" key="2">
    <source>
        <dbReference type="Pfam" id="PF21742"/>
    </source>
</evidence>
<dbReference type="InterPro" id="IPR049220">
    <property type="entry name" value="DUF6868"/>
</dbReference>
<dbReference type="Proteomes" id="UP000286976">
    <property type="component" value="Unassembled WGS sequence"/>
</dbReference>
<keyword evidence="1" id="KW-1133">Transmembrane helix</keyword>
<name>A0A432XA42_9GAMM</name>
<feature type="transmembrane region" description="Helical" evidence="1">
    <location>
        <begin position="6"/>
        <end position="32"/>
    </location>
</feature>
<evidence type="ECO:0000256" key="1">
    <source>
        <dbReference type="SAM" id="Phobius"/>
    </source>
</evidence>
<feature type="domain" description="DUF6868" evidence="2">
    <location>
        <begin position="5"/>
        <end position="80"/>
    </location>
</feature>
<dbReference type="EMBL" id="PIPQ01000001">
    <property type="protein sequence ID" value="RUO44273.1"/>
    <property type="molecule type" value="Genomic_DNA"/>
</dbReference>
<comment type="caution">
    <text evidence="3">The sequence shown here is derived from an EMBL/GenBank/DDBJ whole genome shotgun (WGS) entry which is preliminary data.</text>
</comment>
<dbReference type="OrthoDB" id="5918912at2"/>
<keyword evidence="1" id="KW-0812">Transmembrane</keyword>
<organism evidence="3 4">
    <name type="scientific">Aliidiomarina taiwanensis</name>
    <dbReference type="NCBI Taxonomy" id="946228"/>
    <lineage>
        <taxon>Bacteria</taxon>
        <taxon>Pseudomonadati</taxon>
        <taxon>Pseudomonadota</taxon>
        <taxon>Gammaproteobacteria</taxon>
        <taxon>Alteromonadales</taxon>
        <taxon>Idiomarinaceae</taxon>
        <taxon>Aliidiomarina</taxon>
    </lineage>
</organism>
<keyword evidence="4" id="KW-1185">Reference proteome</keyword>
<protein>
    <recommendedName>
        <fullName evidence="2">DUF6868 domain-containing protein</fullName>
    </recommendedName>
</protein>
<keyword evidence="1" id="KW-0472">Membrane</keyword>
<dbReference type="RefSeq" id="WP_126756676.1">
    <property type="nucleotide sequence ID" value="NZ_PIPQ01000001.1"/>
</dbReference>
<evidence type="ECO:0000313" key="4">
    <source>
        <dbReference type="Proteomes" id="UP000286976"/>
    </source>
</evidence>
<feature type="transmembrane region" description="Helical" evidence="1">
    <location>
        <begin position="53"/>
        <end position="77"/>
    </location>
</feature>
<gene>
    <name evidence="3" type="ORF">CWE15_03640</name>
</gene>
<dbReference type="Pfam" id="PF21742">
    <property type="entry name" value="DUF6868"/>
    <property type="match status" value="1"/>
</dbReference>
<evidence type="ECO:0000313" key="3">
    <source>
        <dbReference type="EMBL" id="RUO44273.1"/>
    </source>
</evidence>
<dbReference type="AlphaFoldDB" id="A0A432XA42"/>